<keyword evidence="1" id="KW-0472">Membrane</keyword>
<protein>
    <submittedName>
        <fullName evidence="2">Uncharacterized protein</fullName>
    </submittedName>
</protein>
<dbReference type="EMBL" id="JBIACK010000003">
    <property type="protein sequence ID" value="MFE8700899.1"/>
    <property type="molecule type" value="Genomic_DNA"/>
</dbReference>
<accession>A0ABW6KAZ1</accession>
<evidence type="ECO:0000313" key="2">
    <source>
        <dbReference type="EMBL" id="MFE8700899.1"/>
    </source>
</evidence>
<evidence type="ECO:0000313" key="3">
    <source>
        <dbReference type="Proteomes" id="UP001601059"/>
    </source>
</evidence>
<sequence length="225" mass="25783">MLESIDQLEKEIETFHQNVLASNEFNQLISSLLEQIKKQKEEFSHSSTDLLEKISTSTITIQEHNKRALDELIRTIHSQTSDLSVQSSNVIEQLKEVPATTEQKNEVLREHVTSSVRELENLINSLPDQVKSANSIVMGEELAKFKAEQDRYFSELGKVEETISAYKTELETKHSAFLRKLESTNIDQIYKLAQETKDSMNKRFTFLFSGLGVTILLIIVSFFIK</sequence>
<proteinExistence type="predicted"/>
<reference evidence="2 3" key="1">
    <citation type="submission" date="2024-08" db="EMBL/GenBank/DDBJ databases">
        <title>Two novel Cytobacillus novel species.</title>
        <authorList>
            <person name="Liu G."/>
        </authorList>
    </citation>
    <scope>NUCLEOTIDE SEQUENCE [LARGE SCALE GENOMIC DNA]</scope>
    <source>
        <strain evidence="2 3">FJAT-54145</strain>
    </source>
</reference>
<feature type="transmembrane region" description="Helical" evidence="1">
    <location>
        <begin position="204"/>
        <end position="224"/>
    </location>
</feature>
<evidence type="ECO:0000256" key="1">
    <source>
        <dbReference type="SAM" id="Phobius"/>
    </source>
</evidence>
<dbReference type="Proteomes" id="UP001601059">
    <property type="component" value="Unassembled WGS sequence"/>
</dbReference>
<comment type="caution">
    <text evidence="2">The sequence shown here is derived from an EMBL/GenBank/DDBJ whole genome shotgun (WGS) entry which is preliminary data.</text>
</comment>
<dbReference type="RefSeq" id="WP_389360511.1">
    <property type="nucleotide sequence ID" value="NZ_JBIACK010000003.1"/>
</dbReference>
<keyword evidence="1" id="KW-1133">Transmembrane helix</keyword>
<keyword evidence="1" id="KW-0812">Transmembrane</keyword>
<gene>
    <name evidence="2" type="ORF">ACFYKX_09750</name>
</gene>
<organism evidence="2 3">
    <name type="scientific">Cytobacillus spartinae</name>
    <dbReference type="NCBI Taxonomy" id="3299023"/>
    <lineage>
        <taxon>Bacteria</taxon>
        <taxon>Bacillati</taxon>
        <taxon>Bacillota</taxon>
        <taxon>Bacilli</taxon>
        <taxon>Bacillales</taxon>
        <taxon>Bacillaceae</taxon>
        <taxon>Cytobacillus</taxon>
    </lineage>
</organism>
<keyword evidence="3" id="KW-1185">Reference proteome</keyword>
<name>A0ABW6KAZ1_9BACI</name>